<evidence type="ECO:0000313" key="3">
    <source>
        <dbReference type="Proteomes" id="UP000230852"/>
    </source>
</evidence>
<accession>A0A2H0U1J9</accession>
<feature type="transmembrane region" description="Helical" evidence="1">
    <location>
        <begin position="300"/>
        <end position="320"/>
    </location>
</feature>
<keyword evidence="1" id="KW-0472">Membrane</keyword>
<dbReference type="AlphaFoldDB" id="A0A2H0U1J9"/>
<feature type="transmembrane region" description="Helical" evidence="1">
    <location>
        <begin position="192"/>
        <end position="217"/>
    </location>
</feature>
<dbReference type="Proteomes" id="UP000230852">
    <property type="component" value="Unassembled WGS sequence"/>
</dbReference>
<dbReference type="PANTHER" id="PTHR43129:SF1">
    <property type="entry name" value="FOSMIDOMYCIN RESISTANCE PROTEIN"/>
    <property type="match status" value="1"/>
</dbReference>
<feature type="transmembrane region" description="Helical" evidence="1">
    <location>
        <begin position="223"/>
        <end position="242"/>
    </location>
</feature>
<sequence>MEYKKLSLKNISANLFIYGTTHAVVDGICATVIFSILKNQIVSTTSFISMVILYNALAFGLQAVFGLATDYFKSPRATAFFGCVLTGLSAITFLFSPIIAVIFAGIGNALFHVGGGSISLNLTPKKASAPGIYVAPGALGLLVGTLLGKNGQFIVWPAILILAILCLLMFVIKKPEMNYEQEEIKENKFNYFEFILLLVLLSISIRSLVGSVLVFPWKTNIDLLFVLTGAVVIGKGLGGILADKFGWIKIAVGALVLSIPFLVFGANIPLLAIIGMFLFNITMPITLVAISNILPGRPGFAFGLTTLALILGVIPAFFSIRQILANNWLVFSIIIISALALYYGLRKYMLIYEQKKLVD</sequence>
<dbReference type="InterPro" id="IPR036259">
    <property type="entry name" value="MFS_trans_sf"/>
</dbReference>
<evidence type="ECO:0000313" key="2">
    <source>
        <dbReference type="EMBL" id="PIR78573.1"/>
    </source>
</evidence>
<dbReference type="EMBL" id="PFBU01000015">
    <property type="protein sequence ID" value="PIR78573.1"/>
    <property type="molecule type" value="Genomic_DNA"/>
</dbReference>
<feature type="transmembrane region" description="Helical" evidence="1">
    <location>
        <begin position="127"/>
        <end position="147"/>
    </location>
</feature>
<dbReference type="SUPFAM" id="SSF103473">
    <property type="entry name" value="MFS general substrate transporter"/>
    <property type="match status" value="1"/>
</dbReference>
<reference evidence="3" key="1">
    <citation type="submission" date="2017-09" db="EMBL/GenBank/DDBJ databases">
        <title>Depth-based differentiation of microbial function through sediment-hosted aquifers and enrichment of novel symbionts in the deep terrestrial subsurface.</title>
        <authorList>
            <person name="Probst A.J."/>
            <person name="Ladd B."/>
            <person name="Jarett J.K."/>
            <person name="Geller-Mcgrath D.E."/>
            <person name="Sieber C.M.K."/>
            <person name="Emerson J.B."/>
            <person name="Anantharaman K."/>
            <person name="Thomas B.C."/>
            <person name="Malmstrom R."/>
            <person name="Stieglmeier M."/>
            <person name="Klingl A."/>
            <person name="Woyke T."/>
            <person name="Ryan C.M."/>
            <person name="Banfield J.F."/>
        </authorList>
    </citation>
    <scope>NUCLEOTIDE SEQUENCE [LARGE SCALE GENOMIC DNA]</scope>
</reference>
<feature type="transmembrane region" description="Helical" evidence="1">
    <location>
        <begin position="153"/>
        <end position="172"/>
    </location>
</feature>
<feature type="transmembrane region" description="Helical" evidence="1">
    <location>
        <begin position="79"/>
        <end position="106"/>
    </location>
</feature>
<keyword evidence="1" id="KW-0812">Transmembrane</keyword>
<feature type="transmembrane region" description="Helical" evidence="1">
    <location>
        <begin position="326"/>
        <end position="345"/>
    </location>
</feature>
<gene>
    <name evidence="2" type="ORF">COU28_00895</name>
</gene>
<keyword evidence="1" id="KW-1133">Transmembrane helix</keyword>
<feature type="transmembrane region" description="Helical" evidence="1">
    <location>
        <begin position="47"/>
        <end position="67"/>
    </location>
</feature>
<evidence type="ECO:0000256" key="1">
    <source>
        <dbReference type="SAM" id="Phobius"/>
    </source>
</evidence>
<dbReference type="Gene3D" id="1.20.1250.20">
    <property type="entry name" value="MFS general substrate transporter like domains"/>
    <property type="match status" value="1"/>
</dbReference>
<proteinExistence type="predicted"/>
<feature type="transmembrane region" description="Helical" evidence="1">
    <location>
        <begin position="15"/>
        <end position="35"/>
    </location>
</feature>
<organism evidence="2 3">
    <name type="scientific">Candidatus Magasanikbacteria bacterium CG10_big_fil_rev_8_21_14_0_10_36_16</name>
    <dbReference type="NCBI Taxonomy" id="1974645"/>
    <lineage>
        <taxon>Bacteria</taxon>
        <taxon>Candidatus Magasanikiibacteriota</taxon>
    </lineage>
</organism>
<evidence type="ECO:0008006" key="4">
    <source>
        <dbReference type="Google" id="ProtNLM"/>
    </source>
</evidence>
<dbReference type="PANTHER" id="PTHR43129">
    <property type="entry name" value="FOSMIDOMYCIN RESISTANCE PROTEIN"/>
    <property type="match status" value="1"/>
</dbReference>
<dbReference type="GO" id="GO:0005886">
    <property type="term" value="C:plasma membrane"/>
    <property type="evidence" value="ECO:0007669"/>
    <property type="project" value="TreeGrafter"/>
</dbReference>
<name>A0A2H0U1J9_9BACT</name>
<protein>
    <recommendedName>
        <fullName evidence="4">Major facilitator superfamily (MFS) profile domain-containing protein</fullName>
    </recommendedName>
</protein>
<comment type="caution">
    <text evidence="2">The sequence shown here is derived from an EMBL/GenBank/DDBJ whole genome shotgun (WGS) entry which is preliminary data.</text>
</comment>